<evidence type="ECO:0000313" key="2">
    <source>
        <dbReference type="EMBL" id="MBE6421254.1"/>
    </source>
</evidence>
<dbReference type="GO" id="GO:0016020">
    <property type="term" value="C:membrane"/>
    <property type="evidence" value="ECO:0007669"/>
    <property type="project" value="InterPro"/>
</dbReference>
<dbReference type="InterPro" id="IPR008523">
    <property type="entry name" value="DUF805"/>
</dbReference>
<organism evidence="2 3">
    <name type="scientific">Candidatus Avelusimicrobium gallicola</name>
    <dbReference type="NCBI Taxonomy" id="2562704"/>
    <lineage>
        <taxon>Bacteria</taxon>
        <taxon>Pseudomonadati</taxon>
        <taxon>Elusimicrobiota</taxon>
        <taxon>Elusimicrobia</taxon>
        <taxon>Elusimicrobiales</taxon>
        <taxon>Elusimicrobiaceae</taxon>
        <taxon>Candidatus Avelusimicrobium</taxon>
    </lineage>
</organism>
<name>A0A928HE79_9BACT</name>
<comment type="caution">
    <text evidence="2">The sequence shown here is derived from an EMBL/GenBank/DDBJ whole genome shotgun (WGS) entry which is preliminary data.</text>
</comment>
<keyword evidence="1" id="KW-0472">Membrane</keyword>
<protein>
    <submittedName>
        <fullName evidence="2">DUF805 domain-containing protein</fullName>
    </submittedName>
</protein>
<evidence type="ECO:0000256" key="1">
    <source>
        <dbReference type="SAM" id="Phobius"/>
    </source>
</evidence>
<feature type="transmembrane region" description="Helical" evidence="1">
    <location>
        <begin position="12"/>
        <end position="35"/>
    </location>
</feature>
<dbReference type="Proteomes" id="UP000725649">
    <property type="component" value="Unassembled WGS sequence"/>
</dbReference>
<keyword evidence="1" id="KW-0812">Transmembrane</keyword>
<keyword evidence="1" id="KW-1133">Transmembrane helix</keyword>
<reference evidence="2" key="1">
    <citation type="submission" date="2019-04" db="EMBL/GenBank/DDBJ databases">
        <title>Evolution of Biomass-Degrading Anaerobic Consortia Revealed by Metagenomics.</title>
        <authorList>
            <person name="Peng X."/>
        </authorList>
    </citation>
    <scope>NUCLEOTIDE SEQUENCE</scope>
    <source>
        <strain evidence="2">SIG66</strain>
    </source>
</reference>
<dbReference type="AlphaFoldDB" id="A0A928HE79"/>
<evidence type="ECO:0000313" key="3">
    <source>
        <dbReference type="Proteomes" id="UP000725649"/>
    </source>
</evidence>
<feature type="transmembrane region" description="Helical" evidence="1">
    <location>
        <begin position="47"/>
        <end position="65"/>
    </location>
</feature>
<feature type="transmembrane region" description="Helical" evidence="1">
    <location>
        <begin position="77"/>
        <end position="96"/>
    </location>
</feature>
<gene>
    <name evidence="2" type="ORF">E7027_03885</name>
</gene>
<dbReference type="Pfam" id="PF05656">
    <property type="entry name" value="DUF805"/>
    <property type="match status" value="1"/>
</dbReference>
<dbReference type="EMBL" id="SUVG01000004">
    <property type="protein sequence ID" value="MBE6421254.1"/>
    <property type="molecule type" value="Genomic_DNA"/>
</dbReference>
<proteinExistence type="predicted"/>
<accession>A0A928HE79</accession>
<sequence>MFTLQGRMGRMAYFITTCACGVMLALSSFIFLQVAPPAVFLSPEMSLNVLGAIVGIIAFAWLWSATVRRLHDINLSGMWSLLVYLVPALLFVLWFWPGTLAFNRFDLY</sequence>